<accession>A0A1H6F615</accession>
<dbReference type="EMBL" id="FMSV02000051">
    <property type="protein sequence ID" value="SEH04424.1"/>
    <property type="molecule type" value="Genomic_DNA"/>
</dbReference>
<comment type="pathway">
    <text evidence="1 8">Cofactor biosynthesis; tetrahydrofolate biosynthesis; 5,6,7,8-tetrahydrofolate from 7,8-dihydrofolate: step 1/1.</text>
</comment>
<proteinExistence type="inferred from homology"/>
<dbReference type="SUPFAM" id="SSF53597">
    <property type="entry name" value="Dihydrofolate reductase-like"/>
    <property type="match status" value="1"/>
</dbReference>
<reference evidence="11 12" key="1">
    <citation type="submission" date="2016-10" db="EMBL/GenBank/DDBJ databases">
        <authorList>
            <person name="de Groot N.N."/>
        </authorList>
    </citation>
    <scope>NUCLEOTIDE SEQUENCE [LARGE SCALE GENOMIC DNA]</scope>
    <source>
        <strain evidence="11">MBHS1</strain>
    </source>
</reference>
<dbReference type="CDD" id="cd00209">
    <property type="entry name" value="DHFR"/>
    <property type="match status" value="1"/>
</dbReference>
<dbReference type="PANTHER" id="PTHR48069:SF3">
    <property type="entry name" value="DIHYDROFOLATE REDUCTASE"/>
    <property type="match status" value="1"/>
</dbReference>
<dbReference type="PROSITE" id="PS51330">
    <property type="entry name" value="DHFR_2"/>
    <property type="match status" value="1"/>
</dbReference>
<keyword evidence="4 8" id="KW-0554">One-carbon metabolism</keyword>
<comment type="function">
    <text evidence="7 8">Key enzyme in folate metabolism. Catalyzes an essential reaction for de novo glycine and purine synthesis, and for DNA precursor synthesis.</text>
</comment>
<dbReference type="PRINTS" id="PR00070">
    <property type="entry name" value="DHFR"/>
</dbReference>
<comment type="similarity">
    <text evidence="2 8 9">Belongs to the dihydrofolate reductase family.</text>
</comment>
<gene>
    <name evidence="11" type="primary">dhfrIII</name>
    <name evidence="11" type="ORF">MBHS_00270</name>
</gene>
<dbReference type="InterPro" id="IPR001796">
    <property type="entry name" value="DHFR_dom"/>
</dbReference>
<dbReference type="AlphaFoldDB" id="A0A1H6F615"/>
<evidence type="ECO:0000256" key="3">
    <source>
        <dbReference type="ARBA" id="ARBA00012856"/>
    </source>
</evidence>
<dbReference type="Proteomes" id="UP000236724">
    <property type="component" value="Unassembled WGS sequence"/>
</dbReference>
<evidence type="ECO:0000256" key="5">
    <source>
        <dbReference type="ARBA" id="ARBA00022857"/>
    </source>
</evidence>
<sequence>MHLSIIAALSKNRVIGLNQQMPWHLPADLAWFKQNTLGKPIVMGRKTFESIGRPLPGRDNIVLSRDSDLLIPGCQVIHQLQALEDLNAPEIMIIGGGQLYAQTLPLAERLYLTEVQAEFEGDTYFPVLEDEDWQEVSRIERAADEKNPQDCIFCILARR</sequence>
<dbReference type="PANTHER" id="PTHR48069">
    <property type="entry name" value="DIHYDROFOLATE REDUCTASE"/>
    <property type="match status" value="1"/>
</dbReference>
<organism evidence="11 12">
    <name type="scientific">Candidatus Venteria ishoeyi</name>
    <dbReference type="NCBI Taxonomy" id="1899563"/>
    <lineage>
        <taxon>Bacteria</taxon>
        <taxon>Pseudomonadati</taxon>
        <taxon>Pseudomonadota</taxon>
        <taxon>Gammaproteobacteria</taxon>
        <taxon>Thiotrichales</taxon>
        <taxon>Thiotrichaceae</taxon>
        <taxon>Venteria</taxon>
    </lineage>
</organism>
<keyword evidence="6 8" id="KW-0560">Oxidoreductase</keyword>
<dbReference type="Gene3D" id="3.40.430.10">
    <property type="entry name" value="Dihydrofolate Reductase, subunit A"/>
    <property type="match status" value="1"/>
</dbReference>
<name>A0A1H6F615_9GAMM</name>
<evidence type="ECO:0000256" key="4">
    <source>
        <dbReference type="ARBA" id="ARBA00022563"/>
    </source>
</evidence>
<dbReference type="GO" id="GO:0070401">
    <property type="term" value="F:NADP+ binding"/>
    <property type="evidence" value="ECO:0007669"/>
    <property type="project" value="UniProtKB-ARBA"/>
</dbReference>
<dbReference type="GO" id="GO:0046654">
    <property type="term" value="P:tetrahydrofolate biosynthetic process"/>
    <property type="evidence" value="ECO:0007669"/>
    <property type="project" value="UniProtKB-UniPathway"/>
</dbReference>
<dbReference type="EC" id="1.5.1.3" evidence="3 8"/>
<dbReference type="PIRSF" id="PIRSF000194">
    <property type="entry name" value="DHFR"/>
    <property type="match status" value="1"/>
</dbReference>
<dbReference type="RefSeq" id="WP_103918493.1">
    <property type="nucleotide sequence ID" value="NZ_FMSV02000051.1"/>
</dbReference>
<dbReference type="GO" id="GO:0046452">
    <property type="term" value="P:dihydrofolate metabolic process"/>
    <property type="evidence" value="ECO:0007669"/>
    <property type="project" value="TreeGrafter"/>
</dbReference>
<dbReference type="GO" id="GO:0046655">
    <property type="term" value="P:folic acid metabolic process"/>
    <property type="evidence" value="ECO:0007669"/>
    <property type="project" value="TreeGrafter"/>
</dbReference>
<evidence type="ECO:0000256" key="7">
    <source>
        <dbReference type="ARBA" id="ARBA00025067"/>
    </source>
</evidence>
<dbReference type="GO" id="GO:0004146">
    <property type="term" value="F:dihydrofolate reductase activity"/>
    <property type="evidence" value="ECO:0007669"/>
    <property type="project" value="UniProtKB-EC"/>
</dbReference>
<dbReference type="InterPro" id="IPR012259">
    <property type="entry name" value="DHFR"/>
</dbReference>
<dbReference type="OrthoDB" id="9804315at2"/>
<protein>
    <recommendedName>
        <fullName evidence="3 8">Dihydrofolate reductase</fullName>
        <ecNumber evidence="3 8">1.5.1.3</ecNumber>
    </recommendedName>
</protein>
<dbReference type="PROSITE" id="PS00075">
    <property type="entry name" value="DHFR_1"/>
    <property type="match status" value="1"/>
</dbReference>
<keyword evidence="5 8" id="KW-0521">NADP</keyword>
<evidence type="ECO:0000256" key="1">
    <source>
        <dbReference type="ARBA" id="ARBA00004903"/>
    </source>
</evidence>
<evidence type="ECO:0000256" key="8">
    <source>
        <dbReference type="PIRNR" id="PIRNR000194"/>
    </source>
</evidence>
<dbReference type="GO" id="GO:0006730">
    <property type="term" value="P:one-carbon metabolic process"/>
    <property type="evidence" value="ECO:0007669"/>
    <property type="project" value="UniProtKB-KW"/>
</dbReference>
<evidence type="ECO:0000313" key="12">
    <source>
        <dbReference type="Proteomes" id="UP000236724"/>
    </source>
</evidence>
<dbReference type="InterPro" id="IPR024072">
    <property type="entry name" value="DHFR-like_dom_sf"/>
</dbReference>
<comment type="catalytic activity">
    <reaction evidence="8">
        <text>(6S)-5,6,7,8-tetrahydrofolate + NADP(+) = 7,8-dihydrofolate + NADPH + H(+)</text>
        <dbReference type="Rhea" id="RHEA:15009"/>
        <dbReference type="ChEBI" id="CHEBI:15378"/>
        <dbReference type="ChEBI" id="CHEBI:57451"/>
        <dbReference type="ChEBI" id="CHEBI:57453"/>
        <dbReference type="ChEBI" id="CHEBI:57783"/>
        <dbReference type="ChEBI" id="CHEBI:58349"/>
        <dbReference type="EC" id="1.5.1.3"/>
    </reaction>
</comment>
<dbReference type="GO" id="GO:0005829">
    <property type="term" value="C:cytosol"/>
    <property type="evidence" value="ECO:0007669"/>
    <property type="project" value="TreeGrafter"/>
</dbReference>
<evidence type="ECO:0000256" key="2">
    <source>
        <dbReference type="ARBA" id="ARBA00009539"/>
    </source>
</evidence>
<dbReference type="Pfam" id="PF00186">
    <property type="entry name" value="DHFR_1"/>
    <property type="match status" value="1"/>
</dbReference>
<dbReference type="InterPro" id="IPR017925">
    <property type="entry name" value="DHFR_CS"/>
</dbReference>
<evidence type="ECO:0000256" key="9">
    <source>
        <dbReference type="RuleBase" id="RU004474"/>
    </source>
</evidence>
<evidence type="ECO:0000313" key="11">
    <source>
        <dbReference type="EMBL" id="SEH04424.1"/>
    </source>
</evidence>
<feature type="domain" description="DHFR" evidence="10">
    <location>
        <begin position="2"/>
        <end position="158"/>
    </location>
</feature>
<dbReference type="UniPathway" id="UPA00077">
    <property type="reaction ID" value="UER00158"/>
</dbReference>
<dbReference type="FunFam" id="3.40.430.10:FF:000001">
    <property type="entry name" value="Dihydrofolate reductase"/>
    <property type="match status" value="1"/>
</dbReference>
<evidence type="ECO:0000259" key="10">
    <source>
        <dbReference type="PROSITE" id="PS51330"/>
    </source>
</evidence>
<evidence type="ECO:0000256" key="6">
    <source>
        <dbReference type="ARBA" id="ARBA00023002"/>
    </source>
</evidence>
<dbReference type="NCBIfam" id="NF008037">
    <property type="entry name" value="PRK10769.1"/>
    <property type="match status" value="1"/>
</dbReference>
<keyword evidence="12" id="KW-1185">Reference proteome</keyword>